<evidence type="ECO:0000313" key="1">
    <source>
        <dbReference type="EMBL" id="RLV94659.1"/>
    </source>
</evidence>
<evidence type="ECO:0000313" key="2">
    <source>
        <dbReference type="Proteomes" id="UP000276834"/>
    </source>
</evidence>
<sequence length="156" mass="17059">MAGISANMGCGNNLLRDISPGYLPISRTSLNPEGMSLAWLLQKFPRKRSKTVPYRKQREKDLERAGAASLPEPCPATICPVDVPEQRAKICQYSIFWEITSLCLIPGWGSDLAVLSCSDHATFGVWVLERGNLQQRTAGAGFWGVCVSHGTPADPR</sequence>
<organism evidence="1 2">
    <name type="scientific">Chloebia gouldiae</name>
    <name type="common">Gouldian finch</name>
    <name type="synonym">Erythrura gouldiae</name>
    <dbReference type="NCBI Taxonomy" id="44316"/>
    <lineage>
        <taxon>Eukaryota</taxon>
        <taxon>Metazoa</taxon>
        <taxon>Chordata</taxon>
        <taxon>Craniata</taxon>
        <taxon>Vertebrata</taxon>
        <taxon>Euteleostomi</taxon>
        <taxon>Archelosauria</taxon>
        <taxon>Archosauria</taxon>
        <taxon>Dinosauria</taxon>
        <taxon>Saurischia</taxon>
        <taxon>Theropoda</taxon>
        <taxon>Coelurosauria</taxon>
        <taxon>Aves</taxon>
        <taxon>Neognathae</taxon>
        <taxon>Neoaves</taxon>
        <taxon>Telluraves</taxon>
        <taxon>Australaves</taxon>
        <taxon>Passeriformes</taxon>
        <taxon>Passeroidea</taxon>
        <taxon>Passeridae</taxon>
        <taxon>Chloebia</taxon>
    </lineage>
</organism>
<dbReference type="AlphaFoldDB" id="A0A3L8S1Y6"/>
<comment type="caution">
    <text evidence="1">The sequence shown here is derived from an EMBL/GenBank/DDBJ whole genome shotgun (WGS) entry which is preliminary data.</text>
</comment>
<accession>A0A3L8S1Y6</accession>
<keyword evidence="2" id="KW-1185">Reference proteome</keyword>
<dbReference type="EMBL" id="QUSF01000082">
    <property type="protein sequence ID" value="RLV94659.1"/>
    <property type="molecule type" value="Genomic_DNA"/>
</dbReference>
<proteinExistence type="predicted"/>
<name>A0A3L8S1Y6_CHLGU</name>
<dbReference type="Proteomes" id="UP000276834">
    <property type="component" value="Unassembled WGS sequence"/>
</dbReference>
<reference evidence="1 2" key="1">
    <citation type="journal article" date="2018" name="Proc. R. Soc. B">
        <title>A non-coding region near Follistatin controls head colour polymorphism in the Gouldian finch.</title>
        <authorList>
            <person name="Toomey M.B."/>
            <person name="Marques C.I."/>
            <person name="Andrade P."/>
            <person name="Araujo P.M."/>
            <person name="Sabatino S."/>
            <person name="Gazda M.A."/>
            <person name="Afonso S."/>
            <person name="Lopes R.J."/>
            <person name="Corbo J.C."/>
            <person name="Carneiro M."/>
        </authorList>
    </citation>
    <scope>NUCLEOTIDE SEQUENCE [LARGE SCALE GENOMIC DNA]</scope>
    <source>
        <strain evidence="1">Red01</strain>
        <tissue evidence="1">Muscle</tissue>
    </source>
</reference>
<protein>
    <submittedName>
        <fullName evidence="1">Uncharacterized protein</fullName>
    </submittedName>
</protein>
<gene>
    <name evidence="1" type="ORF">DV515_00013064</name>
</gene>